<name>A0ACA9PVH5_9GLOM</name>
<reference evidence="1" key="1">
    <citation type="submission" date="2021-06" db="EMBL/GenBank/DDBJ databases">
        <authorList>
            <person name="Kallberg Y."/>
            <person name="Tangrot J."/>
            <person name="Rosling A."/>
        </authorList>
    </citation>
    <scope>NUCLEOTIDE SEQUENCE</scope>
    <source>
        <strain evidence="1">AU212A</strain>
    </source>
</reference>
<organism evidence="1 2">
    <name type="scientific">Scutellospora calospora</name>
    <dbReference type="NCBI Taxonomy" id="85575"/>
    <lineage>
        <taxon>Eukaryota</taxon>
        <taxon>Fungi</taxon>
        <taxon>Fungi incertae sedis</taxon>
        <taxon>Mucoromycota</taxon>
        <taxon>Glomeromycotina</taxon>
        <taxon>Glomeromycetes</taxon>
        <taxon>Diversisporales</taxon>
        <taxon>Gigasporaceae</taxon>
        <taxon>Scutellospora</taxon>
    </lineage>
</organism>
<keyword evidence="2" id="KW-1185">Reference proteome</keyword>
<feature type="non-terminal residue" evidence="1">
    <location>
        <position position="1"/>
    </location>
</feature>
<proteinExistence type="predicted"/>
<accession>A0ACA9PVH5</accession>
<gene>
    <name evidence="1" type="ORF">SCALOS_LOCUS11157</name>
</gene>
<comment type="caution">
    <text evidence="1">The sequence shown here is derived from an EMBL/GenBank/DDBJ whole genome shotgun (WGS) entry which is preliminary data.</text>
</comment>
<dbReference type="EMBL" id="CAJVPM010046265">
    <property type="protein sequence ID" value="CAG8718269.1"/>
    <property type="molecule type" value="Genomic_DNA"/>
</dbReference>
<sequence length="61" mass="6782">RPCWLGGVGLGVVVGWEKTYRVSEQRIGCRMAGLMRVWCVVAGEVLLIAVVVELQAARRRQ</sequence>
<evidence type="ECO:0000313" key="2">
    <source>
        <dbReference type="Proteomes" id="UP000789860"/>
    </source>
</evidence>
<protein>
    <submittedName>
        <fullName evidence="1">1153_t:CDS:1</fullName>
    </submittedName>
</protein>
<feature type="non-terminal residue" evidence="1">
    <location>
        <position position="61"/>
    </location>
</feature>
<dbReference type="Proteomes" id="UP000789860">
    <property type="component" value="Unassembled WGS sequence"/>
</dbReference>
<evidence type="ECO:0000313" key="1">
    <source>
        <dbReference type="EMBL" id="CAG8718269.1"/>
    </source>
</evidence>